<dbReference type="Proteomes" id="UP000265366">
    <property type="component" value="Unassembled WGS sequence"/>
</dbReference>
<dbReference type="InterPro" id="IPR050204">
    <property type="entry name" value="AraC_XylS_family_regulators"/>
</dbReference>
<comment type="caution">
    <text evidence="5">The sequence shown here is derived from an EMBL/GenBank/DDBJ whole genome shotgun (WGS) entry which is preliminary data.</text>
</comment>
<dbReference type="GO" id="GO:0043565">
    <property type="term" value="F:sequence-specific DNA binding"/>
    <property type="evidence" value="ECO:0007669"/>
    <property type="project" value="InterPro"/>
</dbReference>
<dbReference type="PANTHER" id="PTHR46796">
    <property type="entry name" value="HTH-TYPE TRANSCRIPTIONAL ACTIVATOR RHAS-RELATED"/>
    <property type="match status" value="1"/>
</dbReference>
<evidence type="ECO:0000256" key="3">
    <source>
        <dbReference type="ARBA" id="ARBA00023163"/>
    </source>
</evidence>
<accession>A0A3A1PE22</accession>
<dbReference type="Pfam" id="PF12833">
    <property type="entry name" value="HTH_18"/>
    <property type="match status" value="1"/>
</dbReference>
<dbReference type="SMART" id="SM00342">
    <property type="entry name" value="HTH_ARAC"/>
    <property type="match status" value="1"/>
</dbReference>
<evidence type="ECO:0000256" key="2">
    <source>
        <dbReference type="ARBA" id="ARBA00023125"/>
    </source>
</evidence>
<evidence type="ECO:0000256" key="1">
    <source>
        <dbReference type="ARBA" id="ARBA00023015"/>
    </source>
</evidence>
<organism evidence="5 6">
    <name type="scientific">Aurantiacibacter xanthus</name>
    <dbReference type="NCBI Taxonomy" id="1784712"/>
    <lineage>
        <taxon>Bacteria</taxon>
        <taxon>Pseudomonadati</taxon>
        <taxon>Pseudomonadota</taxon>
        <taxon>Alphaproteobacteria</taxon>
        <taxon>Sphingomonadales</taxon>
        <taxon>Erythrobacteraceae</taxon>
        <taxon>Aurantiacibacter</taxon>
    </lineage>
</organism>
<dbReference type="EMBL" id="QXFM01000017">
    <property type="protein sequence ID" value="RIV91835.1"/>
    <property type="molecule type" value="Genomic_DNA"/>
</dbReference>
<protein>
    <submittedName>
        <fullName evidence="5">AraC family transcriptional regulator</fullName>
    </submittedName>
</protein>
<keyword evidence="1" id="KW-0805">Transcription regulation</keyword>
<name>A0A3A1PE22_9SPHN</name>
<feature type="domain" description="HTH araC/xylS-type" evidence="4">
    <location>
        <begin position="191"/>
        <end position="273"/>
    </location>
</feature>
<evidence type="ECO:0000313" key="5">
    <source>
        <dbReference type="EMBL" id="RIV91835.1"/>
    </source>
</evidence>
<keyword evidence="2" id="KW-0238">DNA-binding</keyword>
<keyword evidence="3" id="KW-0804">Transcription</keyword>
<gene>
    <name evidence="5" type="ORF">D2V17_02550</name>
</gene>
<evidence type="ECO:0000313" key="6">
    <source>
        <dbReference type="Proteomes" id="UP000265366"/>
    </source>
</evidence>
<dbReference type="OrthoDB" id="2559672at2"/>
<proteinExistence type="predicted"/>
<dbReference type="Gene3D" id="1.10.10.60">
    <property type="entry name" value="Homeodomain-like"/>
    <property type="match status" value="1"/>
</dbReference>
<keyword evidence="6" id="KW-1185">Reference proteome</keyword>
<reference evidence="5 6" key="1">
    <citation type="submission" date="2018-08" db="EMBL/GenBank/DDBJ databases">
        <title>Erythrobacter zhengii sp.nov., a bacterium isolated from deep-sea sediment.</title>
        <authorList>
            <person name="Fang C."/>
            <person name="Wu Y.-H."/>
            <person name="Sun C."/>
            <person name="Wang H."/>
            <person name="Cheng H."/>
            <person name="Meng F.-X."/>
            <person name="Wang C.-S."/>
            <person name="Xu X.-W."/>
        </authorList>
    </citation>
    <scope>NUCLEOTIDE SEQUENCE [LARGE SCALE GENOMIC DNA]</scope>
    <source>
        <strain evidence="5 6">CCTCC AB 2015396</strain>
    </source>
</reference>
<dbReference type="AlphaFoldDB" id="A0A3A1PE22"/>
<dbReference type="InterPro" id="IPR018060">
    <property type="entry name" value="HTH_AraC"/>
</dbReference>
<dbReference type="PROSITE" id="PS01124">
    <property type="entry name" value="HTH_ARAC_FAMILY_2"/>
    <property type="match status" value="1"/>
</dbReference>
<sequence>MRPCALSDPGMPSFTLEVRFFHLSPELSPYFTALYRFALTCDEGVTVADSLHPEWAAMRFTYAGTPPVACVIPSAMEQCPPFAVSGPTSRAIDFRLSTSRIFGLGLHPAGWARFIGQPAASFRNRIGDGEACGFEVFAPLLRLIDAVGGDDDAAAAAINGFLLDLDARTPPVPARVLACQEAIKDADLNDVDDLAERVGTSRRSLERLCSQYFGFPPKTLLRRQRFLRSLARFMLEPRGSWSNALDRHYYDQAHFVRDFRAIMGMTPSDYAEMPHPILDRIIAQRMVDQGAVAQTDLPTILRYGGGKAPRSAEKAK</sequence>
<dbReference type="GO" id="GO:0003700">
    <property type="term" value="F:DNA-binding transcription factor activity"/>
    <property type="evidence" value="ECO:0007669"/>
    <property type="project" value="InterPro"/>
</dbReference>
<evidence type="ECO:0000259" key="4">
    <source>
        <dbReference type="PROSITE" id="PS01124"/>
    </source>
</evidence>